<keyword evidence="8" id="KW-1185">Reference proteome</keyword>
<keyword evidence="1" id="KW-0001">2Fe-2S</keyword>
<keyword evidence="1" id="KW-0408">Iron</keyword>
<dbReference type="InterPro" id="IPR005302">
    <property type="entry name" value="MoCF_Sase_C"/>
</dbReference>
<dbReference type="GO" id="GO:0030151">
    <property type="term" value="F:molybdenum ion binding"/>
    <property type="evidence" value="ECO:0007669"/>
    <property type="project" value="InterPro"/>
</dbReference>
<evidence type="ECO:0000256" key="2">
    <source>
        <dbReference type="ARBA" id="ARBA00023014"/>
    </source>
</evidence>
<evidence type="ECO:0000313" key="7">
    <source>
        <dbReference type="EMBL" id="QIQ04152.1"/>
    </source>
</evidence>
<dbReference type="Gene3D" id="2.40.33.20">
    <property type="entry name" value="PK beta-barrel domain-like"/>
    <property type="match status" value="1"/>
</dbReference>
<dbReference type="InterPro" id="IPR001433">
    <property type="entry name" value="OxRdtase_FAD/NAD-bd"/>
</dbReference>
<protein>
    <submittedName>
        <fullName evidence="7">MOSC domain-containing protein</fullName>
    </submittedName>
</protein>
<dbReference type="PROSITE" id="PS51085">
    <property type="entry name" value="2FE2S_FER_2"/>
    <property type="match status" value="1"/>
</dbReference>
<dbReference type="InterPro" id="IPR001041">
    <property type="entry name" value="2Fe-2S_ferredoxin-type"/>
</dbReference>
<dbReference type="PANTHER" id="PTHR30212:SF2">
    <property type="entry name" value="PROTEIN YIIM"/>
    <property type="match status" value="1"/>
</dbReference>
<feature type="compositionally biased region" description="Gly residues" evidence="3">
    <location>
        <begin position="386"/>
        <end position="399"/>
    </location>
</feature>
<dbReference type="InterPro" id="IPR039261">
    <property type="entry name" value="FNR_nucleotide-bd"/>
</dbReference>
<feature type="domain" description="FAD-binding FR-type" evidence="6">
    <location>
        <begin position="244"/>
        <end position="349"/>
    </location>
</feature>
<dbReference type="InterPro" id="IPR052353">
    <property type="entry name" value="Benzoxazolinone_Detox_Enz"/>
</dbReference>
<organism evidence="7 8">
    <name type="scientific">Streptomyces liangshanensis</name>
    <dbReference type="NCBI Taxonomy" id="2717324"/>
    <lineage>
        <taxon>Bacteria</taxon>
        <taxon>Bacillati</taxon>
        <taxon>Actinomycetota</taxon>
        <taxon>Actinomycetes</taxon>
        <taxon>Kitasatosporales</taxon>
        <taxon>Streptomycetaceae</taxon>
        <taxon>Streptomyces</taxon>
    </lineage>
</organism>
<dbReference type="Gene3D" id="3.40.50.80">
    <property type="entry name" value="Nucleotide-binding domain of ferredoxin-NADP reductase (FNR) module"/>
    <property type="match status" value="1"/>
</dbReference>
<dbReference type="PROSITE" id="PS51340">
    <property type="entry name" value="MOSC"/>
    <property type="match status" value="1"/>
</dbReference>
<dbReference type="CDD" id="cd06184">
    <property type="entry name" value="flavohem_like_fad_nad_binding"/>
    <property type="match status" value="1"/>
</dbReference>
<evidence type="ECO:0000259" key="5">
    <source>
        <dbReference type="PROSITE" id="PS51340"/>
    </source>
</evidence>
<dbReference type="InterPro" id="IPR017927">
    <property type="entry name" value="FAD-bd_FR_type"/>
</dbReference>
<dbReference type="GO" id="GO:0051537">
    <property type="term" value="F:2 iron, 2 sulfur cluster binding"/>
    <property type="evidence" value="ECO:0007669"/>
    <property type="project" value="UniProtKB-KW"/>
</dbReference>
<dbReference type="EMBL" id="CP050177">
    <property type="protein sequence ID" value="QIQ04152.1"/>
    <property type="molecule type" value="Genomic_DNA"/>
</dbReference>
<dbReference type="Pfam" id="PF00175">
    <property type="entry name" value="NAD_binding_1"/>
    <property type="match status" value="1"/>
</dbReference>
<keyword evidence="2" id="KW-0411">Iron-sulfur</keyword>
<dbReference type="InterPro" id="IPR036010">
    <property type="entry name" value="2Fe-2S_ferredoxin-like_sf"/>
</dbReference>
<name>A0A6G9H0T3_9ACTN</name>
<dbReference type="InterPro" id="IPR008333">
    <property type="entry name" value="Cbr1-like_FAD-bd_dom"/>
</dbReference>
<dbReference type="InterPro" id="IPR012675">
    <property type="entry name" value="Beta-grasp_dom_sf"/>
</dbReference>
<gene>
    <name evidence="7" type="ORF">HA039_19210</name>
</gene>
<dbReference type="InterPro" id="IPR011037">
    <property type="entry name" value="Pyrv_Knase-like_insert_dom_sf"/>
</dbReference>
<sequence>MATLTSLNVGMPQDVPWHGRTVHTGVWKYPVDGPRTARRLNIDGDGQGDLEGHGGEHRAVLVYQTDSYRHWEEHLSRDRIEPGQFGENLTVDGLPDDEVCIGDRYRIGGAVFEVSQPRVTCYRVGLRMEEPRMAALLVSHRRPGFYMRVIVEGDVAAGQEIVKVADGPEGMTVADIDALLYLPGHPRDDLDRALRIRALSPGWQASLRSLKEQAAKEAAGEVPAGASGNTGLTTAASSPPPAWTGFRPLRVDAVREESHSVFSLTLSATDGSRLPAWLPGQSVTLRLRPEGTDTPLIRSYSLSNDPGDGRYRISVKQEPHGAASTLIHTKVRVGDTLDVAAPRGTFFLNDSDRPVVLASAGVGATPVLAMLHALADTGGDVDRSTGTGGGPGTGAGSGPVTGTPREVWWLHGARERAEHPFAAESRALLDMLPASHRYICYSHPAAGDRQGVDYTATGHLSADAIHSSGLPADADAYLCGPTGFMDDLTAALAGYGMAPDRIHVETFGAGAALNPGVLPSAAHAPHAPAEAPASPGPDVSFSRSGLTVPWDPRYASLLELAEACDVPTRWSCRTGVCHNCESALLSGDVTYDPDPVEPPAEGDVLICCSRPRDGIVLDL</sequence>
<dbReference type="Gene3D" id="2.40.30.10">
    <property type="entry name" value="Translation factors"/>
    <property type="match status" value="1"/>
</dbReference>
<dbReference type="Pfam" id="PF00970">
    <property type="entry name" value="FAD_binding_6"/>
    <property type="match status" value="1"/>
</dbReference>
<feature type="region of interest" description="Disordered" evidence="3">
    <location>
        <begin position="380"/>
        <end position="402"/>
    </location>
</feature>
<feature type="domain" description="2Fe-2S ferredoxin-type" evidence="4">
    <location>
        <begin position="537"/>
        <end position="619"/>
    </location>
</feature>
<reference evidence="7 8" key="1">
    <citation type="submission" date="2020-03" db="EMBL/GenBank/DDBJ databases">
        <title>A novel species.</title>
        <authorList>
            <person name="Gao J."/>
        </authorList>
    </citation>
    <scope>NUCLEOTIDE SEQUENCE [LARGE SCALE GENOMIC DNA]</scope>
    <source>
        <strain evidence="7 8">QMT-12</strain>
    </source>
</reference>
<dbReference type="Pfam" id="PF03475">
    <property type="entry name" value="YiiM_3-alpha"/>
    <property type="match status" value="1"/>
</dbReference>
<dbReference type="InterPro" id="IPR005163">
    <property type="entry name" value="Tri_helical_YiiM-like"/>
</dbReference>
<dbReference type="InterPro" id="IPR017938">
    <property type="entry name" value="Riboflavin_synthase-like_b-brl"/>
</dbReference>
<evidence type="ECO:0000256" key="1">
    <source>
        <dbReference type="ARBA" id="ARBA00022714"/>
    </source>
</evidence>
<feature type="compositionally biased region" description="Low complexity" evidence="3">
    <location>
        <begin position="522"/>
        <end position="533"/>
    </location>
</feature>
<dbReference type="SUPFAM" id="SSF52343">
    <property type="entry name" value="Ferredoxin reductase-like, C-terminal NADP-linked domain"/>
    <property type="match status" value="1"/>
</dbReference>
<dbReference type="GO" id="GO:0030170">
    <property type="term" value="F:pyridoxal phosphate binding"/>
    <property type="evidence" value="ECO:0007669"/>
    <property type="project" value="InterPro"/>
</dbReference>
<dbReference type="Pfam" id="PF03473">
    <property type="entry name" value="MOSC"/>
    <property type="match status" value="1"/>
</dbReference>
<evidence type="ECO:0000259" key="6">
    <source>
        <dbReference type="PROSITE" id="PS51384"/>
    </source>
</evidence>
<dbReference type="CDD" id="cd00207">
    <property type="entry name" value="fer2"/>
    <property type="match status" value="1"/>
</dbReference>
<keyword evidence="1" id="KW-0479">Metal-binding</keyword>
<accession>A0A6G9H0T3</accession>
<evidence type="ECO:0000313" key="8">
    <source>
        <dbReference type="Proteomes" id="UP000501179"/>
    </source>
</evidence>
<feature type="compositionally biased region" description="Polar residues" evidence="3">
    <location>
        <begin position="227"/>
        <end position="237"/>
    </location>
</feature>
<feature type="domain" description="MOSC" evidence="5">
    <location>
        <begin position="29"/>
        <end position="164"/>
    </location>
</feature>
<dbReference type="AlphaFoldDB" id="A0A6G9H0T3"/>
<dbReference type="GO" id="GO:0016491">
    <property type="term" value="F:oxidoreductase activity"/>
    <property type="evidence" value="ECO:0007669"/>
    <property type="project" value="InterPro"/>
</dbReference>
<evidence type="ECO:0000256" key="3">
    <source>
        <dbReference type="SAM" id="MobiDB-lite"/>
    </source>
</evidence>
<dbReference type="Gene3D" id="3.10.20.30">
    <property type="match status" value="1"/>
</dbReference>
<dbReference type="PRINTS" id="PR00409">
    <property type="entry name" value="PHDIOXRDTASE"/>
</dbReference>
<feature type="region of interest" description="Disordered" evidence="3">
    <location>
        <begin position="214"/>
        <end position="243"/>
    </location>
</feature>
<dbReference type="PANTHER" id="PTHR30212">
    <property type="entry name" value="PROTEIN YIIM"/>
    <property type="match status" value="1"/>
</dbReference>
<dbReference type="PROSITE" id="PS51384">
    <property type="entry name" value="FAD_FR"/>
    <property type="match status" value="1"/>
</dbReference>
<dbReference type="RefSeq" id="WP_167031354.1">
    <property type="nucleotide sequence ID" value="NZ_CP050177.1"/>
</dbReference>
<dbReference type="Pfam" id="PF00111">
    <property type="entry name" value="Fer2"/>
    <property type="match status" value="1"/>
</dbReference>
<feature type="region of interest" description="Disordered" evidence="3">
    <location>
        <begin position="522"/>
        <end position="541"/>
    </location>
</feature>
<dbReference type="SUPFAM" id="SSF50800">
    <property type="entry name" value="PK beta-barrel domain-like"/>
    <property type="match status" value="1"/>
</dbReference>
<dbReference type="KEGG" id="slia:HA039_19210"/>
<dbReference type="SUPFAM" id="SSF54292">
    <property type="entry name" value="2Fe-2S ferredoxin-like"/>
    <property type="match status" value="1"/>
</dbReference>
<proteinExistence type="predicted"/>
<evidence type="ECO:0000259" key="4">
    <source>
        <dbReference type="PROSITE" id="PS51085"/>
    </source>
</evidence>
<dbReference type="SUPFAM" id="SSF63380">
    <property type="entry name" value="Riboflavin synthase domain-like"/>
    <property type="match status" value="1"/>
</dbReference>
<dbReference type="Proteomes" id="UP000501179">
    <property type="component" value="Chromosome"/>
</dbReference>